<keyword evidence="1" id="KW-0812">Transmembrane</keyword>
<dbReference type="Proteomes" id="UP000271098">
    <property type="component" value="Unassembled WGS sequence"/>
</dbReference>
<gene>
    <name evidence="2" type="ORF">GPUH_LOCUS4751</name>
</gene>
<evidence type="ECO:0000313" key="2">
    <source>
        <dbReference type="EMBL" id="VDK47109.1"/>
    </source>
</evidence>
<evidence type="ECO:0000256" key="1">
    <source>
        <dbReference type="SAM" id="Phobius"/>
    </source>
</evidence>
<proteinExistence type="predicted"/>
<sequence length="118" mass="13598">MEKSRCQELKWAQLIQAVDEHLRAIALNASVCHEELRMRYTMSCLHVTRPFDQHRKHDAVGRQKVALTGHAQHVLTGKGKWALTGQIAGGDNINMQVILQTFLNVFIYFCFIYCVRGW</sequence>
<organism evidence="4">
    <name type="scientific">Gongylonema pulchrum</name>
    <dbReference type="NCBI Taxonomy" id="637853"/>
    <lineage>
        <taxon>Eukaryota</taxon>
        <taxon>Metazoa</taxon>
        <taxon>Ecdysozoa</taxon>
        <taxon>Nematoda</taxon>
        <taxon>Chromadorea</taxon>
        <taxon>Rhabditida</taxon>
        <taxon>Spirurina</taxon>
        <taxon>Spiruromorpha</taxon>
        <taxon>Spiruroidea</taxon>
        <taxon>Gongylonematidae</taxon>
        <taxon>Gongylonema</taxon>
    </lineage>
</organism>
<accession>A0A183D7R0</accession>
<keyword evidence="1" id="KW-0472">Membrane</keyword>
<dbReference type="AlphaFoldDB" id="A0A183D7R0"/>
<dbReference type="OrthoDB" id="10546398at2759"/>
<dbReference type="WBParaSite" id="GPUH_0000475801-mRNA-1">
    <property type="protein sequence ID" value="GPUH_0000475801-mRNA-1"/>
    <property type="gene ID" value="GPUH_0000475801"/>
</dbReference>
<dbReference type="EMBL" id="UYRT01009324">
    <property type="protein sequence ID" value="VDK47109.1"/>
    <property type="molecule type" value="Genomic_DNA"/>
</dbReference>
<evidence type="ECO:0000313" key="3">
    <source>
        <dbReference type="Proteomes" id="UP000271098"/>
    </source>
</evidence>
<protein>
    <submittedName>
        <fullName evidence="2 4">Uncharacterized protein</fullName>
    </submittedName>
</protein>
<feature type="transmembrane region" description="Helical" evidence="1">
    <location>
        <begin position="97"/>
        <end position="115"/>
    </location>
</feature>
<evidence type="ECO:0000313" key="4">
    <source>
        <dbReference type="WBParaSite" id="GPUH_0000475801-mRNA-1"/>
    </source>
</evidence>
<keyword evidence="3" id="KW-1185">Reference proteome</keyword>
<reference evidence="4" key="1">
    <citation type="submission" date="2016-06" db="UniProtKB">
        <authorList>
            <consortium name="WormBaseParasite"/>
        </authorList>
    </citation>
    <scope>IDENTIFICATION</scope>
</reference>
<reference evidence="2 3" key="2">
    <citation type="submission" date="2018-11" db="EMBL/GenBank/DDBJ databases">
        <authorList>
            <consortium name="Pathogen Informatics"/>
        </authorList>
    </citation>
    <scope>NUCLEOTIDE SEQUENCE [LARGE SCALE GENOMIC DNA]</scope>
</reference>
<keyword evidence="1" id="KW-1133">Transmembrane helix</keyword>
<name>A0A183D7R0_9BILA</name>